<protein>
    <submittedName>
        <fullName evidence="5">OprD family porin</fullName>
    </submittedName>
</protein>
<evidence type="ECO:0000313" key="5">
    <source>
        <dbReference type="EMBL" id="NWB48914.1"/>
    </source>
</evidence>
<reference evidence="5 6" key="1">
    <citation type="submission" date="2020-04" db="EMBL/GenBank/DDBJ databases">
        <title>Molecular characterization of pseudomonads from Agaricus bisporus reveal novel blotch 2 pathogens in Western Europe.</title>
        <authorList>
            <person name="Taparia T."/>
            <person name="Krijger M."/>
            <person name="Haynes E."/>
            <person name="Elpinstone J.G."/>
            <person name="Noble R."/>
            <person name="Van Der Wolf J."/>
        </authorList>
    </citation>
    <scope>NUCLEOTIDE SEQUENCE [LARGE SCALE GENOMIC DNA]</scope>
    <source>
        <strain evidence="5 6">F1001</strain>
    </source>
</reference>
<feature type="chain" id="PRO_5030586574" evidence="4">
    <location>
        <begin position="22"/>
        <end position="475"/>
    </location>
</feature>
<dbReference type="AlphaFoldDB" id="A0A7Y8BMA9"/>
<name>A0A7Y8BMA9_9PSED</name>
<evidence type="ECO:0000256" key="4">
    <source>
        <dbReference type="SAM" id="SignalP"/>
    </source>
</evidence>
<feature type="signal peptide" evidence="4">
    <location>
        <begin position="1"/>
        <end position="21"/>
    </location>
</feature>
<organism evidence="5 6">
    <name type="scientific">Pseudomonas gingeri</name>
    <dbReference type="NCBI Taxonomy" id="117681"/>
    <lineage>
        <taxon>Bacteria</taxon>
        <taxon>Pseudomonadati</taxon>
        <taxon>Pseudomonadota</taxon>
        <taxon>Gammaproteobacteria</taxon>
        <taxon>Pseudomonadales</taxon>
        <taxon>Pseudomonadaceae</taxon>
        <taxon>Pseudomonas</taxon>
    </lineage>
</organism>
<keyword evidence="2" id="KW-0813">Transport</keyword>
<dbReference type="PANTHER" id="PTHR34596:SF2">
    <property type="entry name" value="CHITOPORIN"/>
    <property type="match status" value="1"/>
</dbReference>
<sequence length="475" mass="51142">MKKSTLALAVAVGVLAQHAYADGQADAKGFLEGATSTLGLRNYYINTDNRDRDAAKAGQSLNSEWGQGFDLRFNSGYTQGTVGFGLDVIALTAIKLDSGGGSNGATPTSAGGTVFPTEATGGKNAKAVNDFSSLGLTGKVRVSQTELKIGTLLPNNPVIKYNDGRLLPQTFTGGQITSNEIKDLTLTLGQVEKAKGRNSSNDEDLSINGANASSNYSQGTTGRFSNKFQYAGADYKVTKDLVASYYFGELKDFYSQNFLGLVHNWAIGPGVLKSDLRYYRSRDNGANGNTSGYFTTGYYPDNSTLATQGKGKVDNNLYSYLALYSVAGHTFGAGYQYSNGESDFPWLNQGDGSSNSTITDMQIQKFAHAGERTWQARYAYDFAQVGMPGLTAGVIYLRGNNVDTAAKEYTAQAAPALGTGRSEWERDITVAYVVPEGTFKNVGVAWKNAMWRNDIVGQREQDENRLIVSYTIPLL</sequence>
<dbReference type="InterPro" id="IPR005318">
    <property type="entry name" value="OM_porin_bac"/>
</dbReference>
<dbReference type="InterPro" id="IPR023614">
    <property type="entry name" value="Porin_dom_sf"/>
</dbReference>
<dbReference type="PANTHER" id="PTHR34596">
    <property type="entry name" value="CHITOPORIN"/>
    <property type="match status" value="1"/>
</dbReference>
<dbReference type="RefSeq" id="WP_177144916.1">
    <property type="nucleotide sequence ID" value="NZ_JACAPU010000024.1"/>
</dbReference>
<comment type="similarity">
    <text evidence="1">Belongs to the outer membrane porin (Opr) (TC 1.B.25) family.</text>
</comment>
<evidence type="ECO:0000313" key="6">
    <source>
        <dbReference type="Proteomes" id="UP000582981"/>
    </source>
</evidence>
<dbReference type="Gene3D" id="2.40.160.10">
    <property type="entry name" value="Porin"/>
    <property type="match status" value="1"/>
</dbReference>
<gene>
    <name evidence="5" type="ORF">HX829_20735</name>
</gene>
<evidence type="ECO:0000256" key="3">
    <source>
        <dbReference type="ARBA" id="ARBA00022729"/>
    </source>
</evidence>
<evidence type="ECO:0000256" key="2">
    <source>
        <dbReference type="ARBA" id="ARBA00022448"/>
    </source>
</evidence>
<comment type="caution">
    <text evidence="5">The sequence shown here is derived from an EMBL/GenBank/DDBJ whole genome shotgun (WGS) entry which is preliminary data.</text>
</comment>
<dbReference type="GO" id="GO:0015288">
    <property type="term" value="F:porin activity"/>
    <property type="evidence" value="ECO:0007669"/>
    <property type="project" value="TreeGrafter"/>
</dbReference>
<dbReference type="GO" id="GO:0016020">
    <property type="term" value="C:membrane"/>
    <property type="evidence" value="ECO:0007669"/>
    <property type="project" value="InterPro"/>
</dbReference>
<dbReference type="Proteomes" id="UP000582981">
    <property type="component" value="Unassembled WGS sequence"/>
</dbReference>
<proteinExistence type="inferred from homology"/>
<evidence type="ECO:0000256" key="1">
    <source>
        <dbReference type="ARBA" id="ARBA00009075"/>
    </source>
</evidence>
<dbReference type="EMBL" id="JACAPU010000024">
    <property type="protein sequence ID" value="NWB48914.1"/>
    <property type="molecule type" value="Genomic_DNA"/>
</dbReference>
<dbReference type="Pfam" id="PF03573">
    <property type="entry name" value="OprD"/>
    <property type="match status" value="1"/>
</dbReference>
<keyword evidence="3 4" id="KW-0732">Signal</keyword>
<accession>A0A7Y8BMA9</accession>